<feature type="domain" description="T6SS Phospholipase effector Tle1-like catalytic" evidence="1">
    <location>
        <begin position="317"/>
        <end position="391"/>
    </location>
</feature>
<dbReference type="InterPro" id="IPR018712">
    <property type="entry name" value="Tle1-like_cat"/>
</dbReference>
<dbReference type="PANTHER" id="PTHR33840">
    <property type="match status" value="1"/>
</dbReference>
<dbReference type="AlphaFoldDB" id="A0A840RAA6"/>
<proteinExistence type="predicted"/>
<sequence length="672" mass="72879">MTNTTPNDALVLSQTAAALQTSADDAVANPAHGALTAQTQTPVGPGTPYNREDFGLCCHDVKLAIFFDGTGNNMDADLPSRKHSNVARLFRAHPLNDSVAAHFAIYVAGLGTYMADIGDPGGNLGSGFARYGEARLEWAFAEITRVLTGGDPQRGQAGYAPWKIRKIDLALFGFSRGATEARAFANLLQQRSKADEHGNRSLDIKGAQVPIRIYFMGLFDTVASVGIPASASANSSGQSLTGWLGHTLDQRRLSGETPTRHMGKADSGLPAETGNGLQRIAWGQAAGANPVQGTWGDGTNGHGSWVQDYGLAIPPRPFVAQCLHLVAAHEIRNSFPLDSVRVGAVYPDNCTEVVYPGSHSDVGGGYRAGEQGKSLDDGSKLSQITLYAMYQTAVSVGVPLEKLGSLHDLTVERDFVIDSKLIQDFNQYCQLTGLANASAPLGQLVNTQMQHWQHWRLWRMAHGRDAQLAAIAQQEAQYKAEHARIQAELDAEESNPARLKAVNRYQDCRDRAAQLCSGRSPTHEAVGKAWDELDEAEREWRTANDPWNRIHARLEALPKYEGQFSAALQVYDRALLKDLAYLTDPYNAPTGKPPLRPHYARLVAVADLVARQQGPAAQIADFFDRYVHDSLAGFAGDATLPSDPRIHYLGGDLKSLFGQRQPDVAQTRTAIV</sequence>
<gene>
    <name evidence="2" type="ORF">HNQ50_000096</name>
</gene>
<reference evidence="2 3" key="1">
    <citation type="submission" date="2020-08" db="EMBL/GenBank/DDBJ databases">
        <title>Genomic Encyclopedia of Type Strains, Phase IV (KMG-IV): sequencing the most valuable type-strain genomes for metagenomic binning, comparative biology and taxonomic classification.</title>
        <authorList>
            <person name="Goeker M."/>
        </authorList>
    </citation>
    <scope>NUCLEOTIDE SEQUENCE [LARGE SCALE GENOMIC DNA]</scope>
    <source>
        <strain evidence="2 3">DSM 18233</strain>
    </source>
</reference>
<comment type="caution">
    <text evidence="2">The sequence shown here is derived from an EMBL/GenBank/DDBJ whole genome shotgun (WGS) entry which is preliminary data.</text>
</comment>
<organism evidence="2 3">
    <name type="scientific">Silvimonas terrae</name>
    <dbReference type="NCBI Taxonomy" id="300266"/>
    <lineage>
        <taxon>Bacteria</taxon>
        <taxon>Pseudomonadati</taxon>
        <taxon>Pseudomonadota</taxon>
        <taxon>Betaproteobacteria</taxon>
        <taxon>Neisseriales</taxon>
        <taxon>Chitinibacteraceae</taxon>
        <taxon>Silvimonas</taxon>
    </lineage>
</organism>
<evidence type="ECO:0000259" key="1">
    <source>
        <dbReference type="Pfam" id="PF09994"/>
    </source>
</evidence>
<dbReference type="PANTHER" id="PTHR33840:SF1">
    <property type="entry name" value="TLE1 PHOSPHOLIPASE DOMAIN-CONTAINING PROTEIN"/>
    <property type="match status" value="1"/>
</dbReference>
<keyword evidence="3" id="KW-1185">Reference proteome</keyword>
<evidence type="ECO:0000313" key="2">
    <source>
        <dbReference type="EMBL" id="MBB5189386.1"/>
    </source>
</evidence>
<dbReference type="RefSeq" id="WP_184096452.1">
    <property type="nucleotide sequence ID" value="NZ_JACHHN010000001.1"/>
</dbReference>
<protein>
    <recommendedName>
        <fullName evidence="1">T6SS Phospholipase effector Tle1-like catalytic domain-containing protein</fullName>
    </recommendedName>
</protein>
<dbReference type="Proteomes" id="UP000543030">
    <property type="component" value="Unassembled WGS sequence"/>
</dbReference>
<accession>A0A840RAA6</accession>
<feature type="domain" description="T6SS Phospholipase effector Tle1-like catalytic" evidence="1">
    <location>
        <begin position="63"/>
        <end position="190"/>
    </location>
</feature>
<name>A0A840RAA6_9NEIS</name>
<dbReference type="Pfam" id="PF09994">
    <property type="entry name" value="T6SS_Tle1-like_cat"/>
    <property type="match status" value="2"/>
</dbReference>
<evidence type="ECO:0000313" key="3">
    <source>
        <dbReference type="Proteomes" id="UP000543030"/>
    </source>
</evidence>
<dbReference type="EMBL" id="JACHHN010000001">
    <property type="protein sequence ID" value="MBB5189386.1"/>
    <property type="molecule type" value="Genomic_DNA"/>
</dbReference>